<evidence type="ECO:0000313" key="1">
    <source>
        <dbReference type="EMBL" id="GBN99742.1"/>
    </source>
</evidence>
<organism evidence="1 2">
    <name type="scientific">Araneus ventricosus</name>
    <name type="common">Orbweaver spider</name>
    <name type="synonym">Epeira ventricosa</name>
    <dbReference type="NCBI Taxonomy" id="182803"/>
    <lineage>
        <taxon>Eukaryota</taxon>
        <taxon>Metazoa</taxon>
        <taxon>Ecdysozoa</taxon>
        <taxon>Arthropoda</taxon>
        <taxon>Chelicerata</taxon>
        <taxon>Arachnida</taxon>
        <taxon>Araneae</taxon>
        <taxon>Araneomorphae</taxon>
        <taxon>Entelegynae</taxon>
        <taxon>Araneoidea</taxon>
        <taxon>Araneidae</taxon>
        <taxon>Araneus</taxon>
    </lineage>
</organism>
<protein>
    <submittedName>
        <fullName evidence="1">Uncharacterized protein</fullName>
    </submittedName>
</protein>
<gene>
    <name evidence="1" type="ORF">AVEN_48415_1</name>
</gene>
<keyword evidence="2" id="KW-1185">Reference proteome</keyword>
<dbReference type="EMBL" id="BGPR01028534">
    <property type="protein sequence ID" value="GBN99742.1"/>
    <property type="molecule type" value="Genomic_DNA"/>
</dbReference>
<sequence>MSEDELNTEMRTKNEVGEEERWLGVRRLILADLRQAAKLSCDQLSLPDRQNHSKSHFGARLAVKQHHDRRLSVDFSFKLKRRLFRYNDRTVCLFKIMAH</sequence>
<reference evidence="1 2" key="1">
    <citation type="journal article" date="2019" name="Sci. Rep.">
        <title>Orb-weaving spider Araneus ventricosus genome elucidates the spidroin gene catalogue.</title>
        <authorList>
            <person name="Kono N."/>
            <person name="Nakamura H."/>
            <person name="Ohtoshi R."/>
            <person name="Moran D.A.P."/>
            <person name="Shinohara A."/>
            <person name="Yoshida Y."/>
            <person name="Fujiwara M."/>
            <person name="Mori M."/>
            <person name="Tomita M."/>
            <person name="Arakawa K."/>
        </authorList>
    </citation>
    <scope>NUCLEOTIDE SEQUENCE [LARGE SCALE GENOMIC DNA]</scope>
</reference>
<proteinExistence type="predicted"/>
<accession>A0A4Y2TGI8</accession>
<dbReference type="Proteomes" id="UP000499080">
    <property type="component" value="Unassembled WGS sequence"/>
</dbReference>
<name>A0A4Y2TGI8_ARAVE</name>
<comment type="caution">
    <text evidence="1">The sequence shown here is derived from an EMBL/GenBank/DDBJ whole genome shotgun (WGS) entry which is preliminary data.</text>
</comment>
<evidence type="ECO:0000313" key="2">
    <source>
        <dbReference type="Proteomes" id="UP000499080"/>
    </source>
</evidence>
<dbReference type="AlphaFoldDB" id="A0A4Y2TGI8"/>